<dbReference type="PRINTS" id="PR00398">
    <property type="entry name" value="STRDHORMONER"/>
</dbReference>
<comment type="caution">
    <text evidence="12">The sequence shown here is derived from an EMBL/GenBank/DDBJ whole genome shotgun (WGS) entry which is preliminary data.</text>
</comment>
<keyword evidence="3 9" id="KW-0862">Zinc</keyword>
<dbReference type="Gene3D" id="3.30.50.10">
    <property type="entry name" value="Erythroid Transcription Factor GATA-1, subunit A"/>
    <property type="match status" value="1"/>
</dbReference>
<keyword evidence="13" id="KW-1185">Reference proteome</keyword>
<evidence type="ECO:0000256" key="1">
    <source>
        <dbReference type="ARBA" id="ARBA00022723"/>
    </source>
</evidence>
<dbReference type="SMART" id="SM00399">
    <property type="entry name" value="ZnF_C4"/>
    <property type="match status" value="1"/>
</dbReference>
<keyword evidence="6 9" id="KW-0804">Transcription</keyword>
<dbReference type="Pfam" id="PF00104">
    <property type="entry name" value="Hormone_recep"/>
    <property type="match status" value="1"/>
</dbReference>
<proteinExistence type="inferred from homology"/>
<evidence type="ECO:0000256" key="3">
    <source>
        <dbReference type="ARBA" id="ARBA00022833"/>
    </source>
</evidence>
<gene>
    <name evidence="12" type="ORF">ACJMK2_041675</name>
</gene>
<keyword evidence="4 9" id="KW-0805">Transcription regulation</keyword>
<comment type="subcellular location">
    <subcellularLocation>
        <location evidence="9">Nucleus</location>
    </subcellularLocation>
</comment>
<dbReference type="GO" id="GO:0008270">
    <property type="term" value="F:zinc ion binding"/>
    <property type="evidence" value="ECO:0007669"/>
    <property type="project" value="UniProtKB-KW"/>
</dbReference>
<dbReference type="GO" id="GO:0003677">
    <property type="term" value="F:DNA binding"/>
    <property type="evidence" value="ECO:0007669"/>
    <property type="project" value="UniProtKB-KW"/>
</dbReference>
<organism evidence="12 13">
    <name type="scientific">Sinanodonta woodiana</name>
    <name type="common">Chinese pond mussel</name>
    <name type="synonym">Anodonta woodiana</name>
    <dbReference type="NCBI Taxonomy" id="1069815"/>
    <lineage>
        <taxon>Eukaryota</taxon>
        <taxon>Metazoa</taxon>
        <taxon>Spiralia</taxon>
        <taxon>Lophotrochozoa</taxon>
        <taxon>Mollusca</taxon>
        <taxon>Bivalvia</taxon>
        <taxon>Autobranchia</taxon>
        <taxon>Heteroconchia</taxon>
        <taxon>Palaeoheterodonta</taxon>
        <taxon>Unionida</taxon>
        <taxon>Unionoidea</taxon>
        <taxon>Unionidae</taxon>
        <taxon>Unioninae</taxon>
        <taxon>Sinanodonta</taxon>
    </lineage>
</organism>
<dbReference type="Pfam" id="PF00105">
    <property type="entry name" value="zf-C4"/>
    <property type="match status" value="1"/>
</dbReference>
<dbReference type="SUPFAM" id="SSF48508">
    <property type="entry name" value="Nuclear receptor ligand-binding domain"/>
    <property type="match status" value="1"/>
</dbReference>
<accession>A0ABD3W6S9</accession>
<dbReference type="Gene3D" id="1.10.565.10">
    <property type="entry name" value="Retinoid X Receptor"/>
    <property type="match status" value="1"/>
</dbReference>
<dbReference type="InterPro" id="IPR013088">
    <property type="entry name" value="Znf_NHR/GATA"/>
</dbReference>
<evidence type="ECO:0000256" key="4">
    <source>
        <dbReference type="ARBA" id="ARBA00023015"/>
    </source>
</evidence>
<evidence type="ECO:0000256" key="7">
    <source>
        <dbReference type="ARBA" id="ARBA00023170"/>
    </source>
</evidence>
<dbReference type="PROSITE" id="PS51843">
    <property type="entry name" value="NR_LBD"/>
    <property type="match status" value="1"/>
</dbReference>
<evidence type="ECO:0000259" key="11">
    <source>
        <dbReference type="PROSITE" id="PS51843"/>
    </source>
</evidence>
<keyword evidence="7 9" id="KW-0675">Receptor</keyword>
<reference evidence="12 13" key="1">
    <citation type="submission" date="2024-11" db="EMBL/GenBank/DDBJ databases">
        <title>Chromosome-level genome assembly of the freshwater bivalve Anodonta woodiana.</title>
        <authorList>
            <person name="Chen X."/>
        </authorList>
    </citation>
    <scope>NUCLEOTIDE SEQUENCE [LARGE SCALE GENOMIC DNA]</scope>
    <source>
        <strain evidence="12">MN2024</strain>
        <tissue evidence="12">Gills</tissue>
    </source>
</reference>
<evidence type="ECO:0000256" key="9">
    <source>
        <dbReference type="RuleBase" id="RU004334"/>
    </source>
</evidence>
<evidence type="ECO:0000256" key="6">
    <source>
        <dbReference type="ARBA" id="ARBA00023163"/>
    </source>
</evidence>
<feature type="domain" description="Nuclear receptor" evidence="10">
    <location>
        <begin position="18"/>
        <end position="100"/>
    </location>
</feature>
<dbReference type="InterPro" id="IPR001723">
    <property type="entry name" value="Nuclear_hrmn_rcpt"/>
</dbReference>
<keyword evidence="1 9" id="KW-0479">Metal-binding</keyword>
<dbReference type="PROSITE" id="PS51030">
    <property type="entry name" value="NUCLEAR_REC_DBD_2"/>
    <property type="match status" value="1"/>
</dbReference>
<dbReference type="EMBL" id="JBJQND010000008">
    <property type="protein sequence ID" value="KAL3868923.1"/>
    <property type="molecule type" value="Genomic_DNA"/>
</dbReference>
<name>A0ABD3W6S9_SINWO</name>
<dbReference type="PANTHER" id="PTHR24082">
    <property type="entry name" value="NUCLEAR HORMONE RECEPTOR"/>
    <property type="match status" value="1"/>
</dbReference>
<dbReference type="CDD" id="cd06916">
    <property type="entry name" value="NR_DBD_like"/>
    <property type="match status" value="1"/>
</dbReference>
<evidence type="ECO:0000313" key="12">
    <source>
        <dbReference type="EMBL" id="KAL3868923.1"/>
    </source>
</evidence>
<evidence type="ECO:0000256" key="5">
    <source>
        <dbReference type="ARBA" id="ARBA00023125"/>
    </source>
</evidence>
<evidence type="ECO:0000256" key="2">
    <source>
        <dbReference type="ARBA" id="ARBA00022771"/>
    </source>
</evidence>
<dbReference type="InterPro" id="IPR050234">
    <property type="entry name" value="Nuclear_hormone_rcpt_NR1"/>
</dbReference>
<dbReference type="GO" id="GO:0005634">
    <property type="term" value="C:nucleus"/>
    <property type="evidence" value="ECO:0007669"/>
    <property type="project" value="UniProtKB-SubCell"/>
</dbReference>
<keyword evidence="8 9" id="KW-0539">Nucleus</keyword>
<comment type="similarity">
    <text evidence="9">Belongs to the nuclear hormone receptor family.</text>
</comment>
<dbReference type="PANTHER" id="PTHR24082:SF473">
    <property type="entry name" value="ECDYSONE-INDUCED PROTEIN 75B, ISOFORM B"/>
    <property type="match status" value="1"/>
</dbReference>
<dbReference type="Proteomes" id="UP001634394">
    <property type="component" value="Unassembled WGS sequence"/>
</dbReference>
<protein>
    <submittedName>
        <fullName evidence="12">Uncharacterized protein</fullName>
    </submittedName>
</protein>
<evidence type="ECO:0000256" key="8">
    <source>
        <dbReference type="ARBA" id="ARBA00023242"/>
    </source>
</evidence>
<dbReference type="InterPro" id="IPR035500">
    <property type="entry name" value="NHR-like_dom_sf"/>
</dbReference>
<sequence length="438" mass="50928">MEKAEARLLPETPDKPMLPPCRVCGDRASGFHYGAYTCEACKAFFRRLLQKKTINLVCTCSKDEMSEFNKNEVSQSRITCAQCRYKKCIDVGMSKDAIKIGRYSLTRKSENIKEVKRIETDPSLSDMDQDSKLHFQTPGGMFEVSSNITQSNGVILAESKTLSSVFNFHVSEEEMEGIISQMMNAREQFEMIYESQKDQIAKRQVDYSEQHKLKTELFGVLEPLSKEEYHQFYAETGIDIDDRQSLILELFHCIKSKLPHIFSFSRSVKGFADLPTQDQTNLIKYARFDLEMLATYRLINVDLQIRSTLCGRDFHFDELSKVMDRNMIQAKSSLAKELQNLQLSKEEEVLLMGIALTFTDRCELQCQTKVESIQWDLTTCLVYVTQKENRGMKRVAKLMSMLVEFRNYWSICQKNMKDLLDEWPLFYQIPEVREFFVE</sequence>
<dbReference type="AlphaFoldDB" id="A0ABD3W6S9"/>
<dbReference type="SMART" id="SM00430">
    <property type="entry name" value="HOLI"/>
    <property type="match status" value="1"/>
</dbReference>
<dbReference type="InterPro" id="IPR000536">
    <property type="entry name" value="Nucl_hrmn_rcpt_lig-bd"/>
</dbReference>
<dbReference type="SUPFAM" id="SSF57716">
    <property type="entry name" value="Glucocorticoid receptor-like (DNA-binding domain)"/>
    <property type="match status" value="1"/>
</dbReference>
<feature type="domain" description="NR LBD" evidence="11">
    <location>
        <begin position="216"/>
        <end position="438"/>
    </location>
</feature>
<dbReference type="PRINTS" id="PR00047">
    <property type="entry name" value="STROIDFINGER"/>
</dbReference>
<evidence type="ECO:0000313" key="13">
    <source>
        <dbReference type="Proteomes" id="UP001634394"/>
    </source>
</evidence>
<dbReference type="PROSITE" id="PS00031">
    <property type="entry name" value="NUCLEAR_REC_DBD_1"/>
    <property type="match status" value="1"/>
</dbReference>
<evidence type="ECO:0000259" key="10">
    <source>
        <dbReference type="PROSITE" id="PS51030"/>
    </source>
</evidence>
<dbReference type="InterPro" id="IPR001628">
    <property type="entry name" value="Znf_hrmn_rcpt"/>
</dbReference>
<keyword evidence="2 9" id="KW-0863">Zinc-finger</keyword>
<keyword evidence="5 9" id="KW-0238">DNA-binding</keyword>